<evidence type="ECO:0000313" key="2">
    <source>
        <dbReference type="Proteomes" id="UP000298213"/>
    </source>
</evidence>
<proteinExistence type="predicted"/>
<keyword evidence="2" id="KW-1185">Reference proteome</keyword>
<gene>
    <name evidence="1" type="ORF">E2493_20400</name>
</gene>
<dbReference type="EMBL" id="SPDV01000087">
    <property type="protein sequence ID" value="TFI56399.1"/>
    <property type="molecule type" value="Genomic_DNA"/>
</dbReference>
<evidence type="ECO:0000313" key="1">
    <source>
        <dbReference type="EMBL" id="TFI56399.1"/>
    </source>
</evidence>
<organism evidence="1 2">
    <name type="scientific">Sphingomonas parva</name>
    <dbReference type="NCBI Taxonomy" id="2555898"/>
    <lineage>
        <taxon>Bacteria</taxon>
        <taxon>Pseudomonadati</taxon>
        <taxon>Pseudomonadota</taxon>
        <taxon>Alphaproteobacteria</taxon>
        <taxon>Sphingomonadales</taxon>
        <taxon>Sphingomonadaceae</taxon>
        <taxon>Sphingomonas</taxon>
    </lineage>
</organism>
<dbReference type="RefSeq" id="WP_135090553.1">
    <property type="nucleotide sequence ID" value="NZ_SPDV01000087.1"/>
</dbReference>
<accession>A0A4Y8ZNL6</accession>
<protein>
    <submittedName>
        <fullName evidence="1">Uncharacterized protein</fullName>
    </submittedName>
</protein>
<sequence length="59" mass="6456">MDFNYLYHRQQVSLMRADAAACESSRAAHQGLARLYGSLIDRKRAGRTGGAAASERGSR</sequence>
<comment type="caution">
    <text evidence="1">The sequence shown here is derived from an EMBL/GenBank/DDBJ whole genome shotgun (WGS) entry which is preliminary data.</text>
</comment>
<dbReference type="AlphaFoldDB" id="A0A4Y8ZNL6"/>
<reference evidence="1 2" key="1">
    <citation type="submission" date="2019-03" db="EMBL/GenBank/DDBJ databases">
        <title>Genome sequence of Sphingomonas sp. 17J27-24.</title>
        <authorList>
            <person name="Kim M."/>
            <person name="Maeng S."/>
            <person name="Sathiyaraj S."/>
        </authorList>
    </citation>
    <scope>NUCLEOTIDE SEQUENCE [LARGE SCALE GENOMIC DNA]</scope>
    <source>
        <strain evidence="1 2">17J27-24</strain>
    </source>
</reference>
<dbReference type="Proteomes" id="UP000298213">
    <property type="component" value="Unassembled WGS sequence"/>
</dbReference>
<name>A0A4Y8ZNL6_9SPHN</name>